<evidence type="ECO:0000256" key="4">
    <source>
        <dbReference type="ARBA" id="ARBA00022692"/>
    </source>
</evidence>
<dbReference type="InterPro" id="IPR005498">
    <property type="entry name" value="T4SS_VirB10/TraB/TrbI"/>
</dbReference>
<evidence type="ECO:0000256" key="6">
    <source>
        <dbReference type="ARBA" id="ARBA00023136"/>
    </source>
</evidence>
<evidence type="ECO:0000256" key="5">
    <source>
        <dbReference type="ARBA" id="ARBA00022989"/>
    </source>
</evidence>
<evidence type="ECO:0000313" key="8">
    <source>
        <dbReference type="Proteomes" id="UP000197024"/>
    </source>
</evidence>
<organism evidence="7 8">
    <name type="scientific">Brevundimonas diminuta</name>
    <name type="common">Pseudomonas diminuta</name>
    <dbReference type="NCBI Taxonomy" id="293"/>
    <lineage>
        <taxon>Bacteria</taxon>
        <taxon>Pseudomonadati</taxon>
        <taxon>Pseudomonadota</taxon>
        <taxon>Alphaproteobacteria</taxon>
        <taxon>Caulobacterales</taxon>
        <taxon>Caulobacteraceae</taxon>
        <taxon>Brevundimonas</taxon>
    </lineage>
</organism>
<reference evidence="7 8" key="1">
    <citation type="submission" date="2017-06" db="EMBL/GenBank/DDBJ databases">
        <title>Biodegradation of gentamicin by bacterial consortia AMQD4 in synthetic medium and raw gentamicin sewage.</title>
        <authorList>
            <person name="Chang H."/>
            <person name="Feng Y."/>
            <person name="Li Z."/>
            <person name="Xue J."/>
            <person name="Cheng D."/>
        </authorList>
    </citation>
    <scope>NUCLEOTIDE SEQUENCE [LARGE SCALE GENOMIC DNA]</scope>
    <source>
        <strain evidence="7 8">BZC3</strain>
    </source>
</reference>
<dbReference type="CDD" id="cd16429">
    <property type="entry name" value="VirB10"/>
    <property type="match status" value="1"/>
</dbReference>
<gene>
    <name evidence="7" type="ORF">CD943_00335</name>
</gene>
<keyword evidence="6" id="KW-0472">Membrane</keyword>
<evidence type="ECO:0000256" key="2">
    <source>
        <dbReference type="ARBA" id="ARBA00010265"/>
    </source>
</evidence>
<reference evidence="7 8" key="2">
    <citation type="submission" date="2017-06" db="EMBL/GenBank/DDBJ databases">
        <authorList>
            <person name="Kim H.J."/>
            <person name="Triplett B.A."/>
        </authorList>
    </citation>
    <scope>NUCLEOTIDE SEQUENCE [LARGE SCALE GENOMIC DNA]</scope>
    <source>
        <strain evidence="7 8">BZC3</strain>
    </source>
</reference>
<proteinExistence type="inferred from homology"/>
<dbReference type="Gene3D" id="2.40.128.260">
    <property type="entry name" value="Type IV secretion system, VirB10/TraB/TrbI"/>
    <property type="match status" value="2"/>
</dbReference>
<dbReference type="Pfam" id="PF03743">
    <property type="entry name" value="TrbI"/>
    <property type="match status" value="1"/>
</dbReference>
<keyword evidence="4" id="KW-0812">Transmembrane</keyword>
<dbReference type="Proteomes" id="UP000197024">
    <property type="component" value="Chromosome"/>
</dbReference>
<name>A0A1Z3M1T1_BREDI</name>
<evidence type="ECO:0000256" key="1">
    <source>
        <dbReference type="ARBA" id="ARBA00004162"/>
    </source>
</evidence>
<accession>A0A1Z3M1T1</accession>
<comment type="subcellular location">
    <subcellularLocation>
        <location evidence="1">Cell membrane</location>
        <topology evidence="1">Single-pass membrane protein</topology>
    </subcellularLocation>
</comment>
<dbReference type="InterPro" id="IPR047695">
    <property type="entry name" value="T4SS_VirB10/PtlG"/>
</dbReference>
<dbReference type="GO" id="GO:0005886">
    <property type="term" value="C:plasma membrane"/>
    <property type="evidence" value="ECO:0007669"/>
    <property type="project" value="UniProtKB-SubCell"/>
</dbReference>
<keyword evidence="3" id="KW-1003">Cell membrane</keyword>
<dbReference type="AlphaFoldDB" id="A0A1Z3M1T1"/>
<protein>
    <submittedName>
        <fullName evidence="7">Type IV secretion system protein VirB10</fullName>
    </submittedName>
</protein>
<dbReference type="EMBL" id="CP021995">
    <property type="protein sequence ID" value="ASD28356.1"/>
    <property type="molecule type" value="Genomic_DNA"/>
</dbReference>
<evidence type="ECO:0000256" key="3">
    <source>
        <dbReference type="ARBA" id="ARBA00022475"/>
    </source>
</evidence>
<sequence length="199" mass="21208">MRQISPVRRVEAGRLPDRRFLIIAGTTVPCLLQTAMDSAAPGYVSCVVPRDVWSDDGSVVLMARGTRVLGEYRSGLQRGRGRLFVLWTRAVTPEGVAIPLASPAADALGRAGIGGRIDSHFRERFGGALLLSIVDGATMAAVDAGADRSIIRTPSDAASIALQDSVGIPPTLRKDQGAEVSILVAQDLDFSSVYRLRPR</sequence>
<dbReference type="NCBIfam" id="NF038091">
    <property type="entry name" value="T4SS_VirB10"/>
    <property type="match status" value="1"/>
</dbReference>
<evidence type="ECO:0000313" key="7">
    <source>
        <dbReference type="EMBL" id="ASD28356.1"/>
    </source>
</evidence>
<comment type="similarity">
    <text evidence="2">Belongs to the TrbI/VirB10 family.</text>
</comment>
<keyword evidence="5" id="KW-1133">Transmembrane helix</keyword>
<dbReference type="InterPro" id="IPR042217">
    <property type="entry name" value="T4SS_VirB10/TrbI"/>
</dbReference>